<dbReference type="SUPFAM" id="SSF51182">
    <property type="entry name" value="RmlC-like cupins"/>
    <property type="match status" value="1"/>
</dbReference>
<dbReference type="Gene3D" id="2.60.120.10">
    <property type="entry name" value="Jelly Rolls"/>
    <property type="match status" value="1"/>
</dbReference>
<dbReference type="GO" id="GO:0051213">
    <property type="term" value="F:dioxygenase activity"/>
    <property type="evidence" value="ECO:0007669"/>
    <property type="project" value="InterPro"/>
</dbReference>
<dbReference type="AlphaFoldDB" id="A0A383CJW8"/>
<dbReference type="PANTHER" id="PTHR41517:SF1">
    <property type="entry name" value="CUPIN"/>
    <property type="match status" value="1"/>
</dbReference>
<reference evidence="1" key="1">
    <citation type="submission" date="2018-05" db="EMBL/GenBank/DDBJ databases">
        <authorList>
            <person name="Lanie J.A."/>
            <person name="Ng W.-L."/>
            <person name="Kazmierczak K.M."/>
            <person name="Andrzejewski T.M."/>
            <person name="Davidsen T.M."/>
            <person name="Wayne K.J."/>
            <person name="Tettelin H."/>
            <person name="Glass J.I."/>
            <person name="Rusch D."/>
            <person name="Podicherti R."/>
            <person name="Tsui H.-C.T."/>
            <person name="Winkler M.E."/>
        </authorList>
    </citation>
    <scope>NUCLEOTIDE SEQUENCE</scope>
</reference>
<evidence type="ECO:0008006" key="2">
    <source>
        <dbReference type="Google" id="ProtNLM"/>
    </source>
</evidence>
<dbReference type="EMBL" id="UINC01209458">
    <property type="protein sequence ID" value="SVE32482.1"/>
    <property type="molecule type" value="Genomic_DNA"/>
</dbReference>
<feature type="non-terminal residue" evidence="1">
    <location>
        <position position="71"/>
    </location>
</feature>
<organism evidence="1">
    <name type="scientific">marine metagenome</name>
    <dbReference type="NCBI Taxonomy" id="408172"/>
    <lineage>
        <taxon>unclassified sequences</taxon>
        <taxon>metagenomes</taxon>
        <taxon>ecological metagenomes</taxon>
    </lineage>
</organism>
<proteinExistence type="predicted"/>
<evidence type="ECO:0000313" key="1">
    <source>
        <dbReference type="EMBL" id="SVE32482.1"/>
    </source>
</evidence>
<sequence length="71" mass="8515">MNQNRNTSRSELKEFYQRIDRHELAPLWEVIHKLLARLPITRAVPHLWCYEDVRPFLLESGEIISAKEAER</sequence>
<accession>A0A383CJW8</accession>
<protein>
    <recommendedName>
        <fullName evidence="2">Gentisate 1,2-dioxygenase</fullName>
    </recommendedName>
</protein>
<name>A0A383CJW8_9ZZZZ</name>
<dbReference type="InterPro" id="IPR047183">
    <property type="entry name" value="GDO-like"/>
</dbReference>
<dbReference type="InterPro" id="IPR014710">
    <property type="entry name" value="RmlC-like_jellyroll"/>
</dbReference>
<dbReference type="InterPro" id="IPR011051">
    <property type="entry name" value="RmlC_Cupin_sf"/>
</dbReference>
<gene>
    <name evidence="1" type="ORF">METZ01_LOCUS485336</name>
</gene>
<dbReference type="PANTHER" id="PTHR41517">
    <property type="entry name" value="1,2-DIOXYGENASE PROTEIN-RELATED"/>
    <property type="match status" value="1"/>
</dbReference>